<evidence type="ECO:0000259" key="7">
    <source>
        <dbReference type="PROSITE" id="PS50115"/>
    </source>
</evidence>
<keyword evidence="2 4" id="KW-0479">Metal-binding</keyword>
<dbReference type="InterPro" id="IPR027417">
    <property type="entry name" value="P-loop_NTPase"/>
</dbReference>
<dbReference type="SMART" id="SM00105">
    <property type="entry name" value="ArfGap"/>
    <property type="match status" value="1"/>
</dbReference>
<feature type="region of interest" description="Disordered" evidence="5">
    <location>
        <begin position="383"/>
        <end position="418"/>
    </location>
</feature>
<dbReference type="InterPro" id="IPR051282">
    <property type="entry name" value="Arf-GAP_GTPase_ANK_PH"/>
</dbReference>
<dbReference type="Gene3D" id="3.40.50.300">
    <property type="entry name" value="P-loop containing nucleotide triphosphate hydrolases"/>
    <property type="match status" value="1"/>
</dbReference>
<protein>
    <submittedName>
        <fullName evidence="8">Uncharacterized protein</fullName>
    </submittedName>
</protein>
<evidence type="ECO:0000256" key="5">
    <source>
        <dbReference type="SAM" id="MobiDB-lite"/>
    </source>
</evidence>
<keyword evidence="9" id="KW-1185">Reference proteome</keyword>
<keyword evidence="2 4" id="KW-0863">Zinc-finger</keyword>
<evidence type="ECO:0000313" key="8">
    <source>
        <dbReference type="EMBL" id="CAL4072904.1"/>
    </source>
</evidence>
<dbReference type="GO" id="GO:0005096">
    <property type="term" value="F:GTPase activator activity"/>
    <property type="evidence" value="ECO:0007669"/>
    <property type="project" value="InterPro"/>
</dbReference>
<dbReference type="PANTHER" id="PTHR45819">
    <property type="entry name" value="CENTAURIN-GAMMA-1A"/>
    <property type="match status" value="1"/>
</dbReference>
<dbReference type="SUPFAM" id="SSF57863">
    <property type="entry name" value="ArfGap/RecO-like zinc finger"/>
    <property type="match status" value="1"/>
</dbReference>
<comment type="similarity">
    <text evidence="1">Belongs to the centaurin gamma-like family.</text>
</comment>
<dbReference type="GO" id="GO:0008270">
    <property type="term" value="F:zinc ion binding"/>
    <property type="evidence" value="ECO:0007669"/>
    <property type="project" value="UniProtKB-KW"/>
</dbReference>
<dbReference type="InterPro" id="IPR037278">
    <property type="entry name" value="ARFGAP/RecO"/>
</dbReference>
<feature type="region of interest" description="Disordered" evidence="5">
    <location>
        <begin position="175"/>
        <end position="234"/>
    </location>
</feature>
<evidence type="ECO:0000256" key="2">
    <source>
        <dbReference type="ARBA" id="ARBA00022771"/>
    </source>
</evidence>
<feature type="domain" description="PH" evidence="6">
    <location>
        <begin position="262"/>
        <end position="456"/>
    </location>
</feature>
<dbReference type="CDD" id="cd01250">
    <property type="entry name" value="PH_AGAP"/>
    <property type="match status" value="1"/>
</dbReference>
<feature type="domain" description="Arf-GAP" evidence="7">
    <location>
        <begin position="477"/>
        <end position="558"/>
    </location>
</feature>
<dbReference type="PROSITE" id="PS50003">
    <property type="entry name" value="PH_DOMAIN"/>
    <property type="match status" value="1"/>
</dbReference>
<evidence type="ECO:0000256" key="1">
    <source>
        <dbReference type="ARBA" id="ARBA00005430"/>
    </source>
</evidence>
<dbReference type="EMBL" id="CAXKWB010004242">
    <property type="protein sequence ID" value="CAL4072904.1"/>
    <property type="molecule type" value="Genomic_DNA"/>
</dbReference>
<organism evidence="8 9">
    <name type="scientific">Meganyctiphanes norvegica</name>
    <name type="common">Northern krill</name>
    <name type="synonym">Thysanopoda norvegica</name>
    <dbReference type="NCBI Taxonomy" id="48144"/>
    <lineage>
        <taxon>Eukaryota</taxon>
        <taxon>Metazoa</taxon>
        <taxon>Ecdysozoa</taxon>
        <taxon>Arthropoda</taxon>
        <taxon>Crustacea</taxon>
        <taxon>Multicrustacea</taxon>
        <taxon>Malacostraca</taxon>
        <taxon>Eumalacostraca</taxon>
        <taxon>Eucarida</taxon>
        <taxon>Euphausiacea</taxon>
        <taxon>Euphausiidae</taxon>
        <taxon>Meganyctiphanes</taxon>
    </lineage>
</organism>
<feature type="compositionally biased region" description="Polar residues" evidence="5">
    <location>
        <begin position="78"/>
        <end position="87"/>
    </location>
</feature>
<dbReference type="GO" id="GO:0003924">
    <property type="term" value="F:GTPase activity"/>
    <property type="evidence" value="ECO:0007669"/>
    <property type="project" value="TreeGrafter"/>
</dbReference>
<dbReference type="Gene3D" id="1.10.220.150">
    <property type="entry name" value="Arf GTPase activating protein"/>
    <property type="match status" value="1"/>
</dbReference>
<evidence type="ECO:0000259" key="6">
    <source>
        <dbReference type="PROSITE" id="PS50003"/>
    </source>
</evidence>
<name>A0AAV2Q603_MEGNR</name>
<keyword evidence="2 4" id="KW-0862">Zinc</keyword>
<dbReference type="SUPFAM" id="SSF50729">
    <property type="entry name" value="PH domain-like"/>
    <property type="match status" value="1"/>
</dbReference>
<dbReference type="Pfam" id="PF01412">
    <property type="entry name" value="ArfGap"/>
    <property type="match status" value="1"/>
</dbReference>
<gene>
    <name evidence="8" type="ORF">MNOR_LOCUS8960</name>
</gene>
<accession>A0AAV2Q603</accession>
<proteinExistence type="inferred from homology"/>
<dbReference type="InterPro" id="IPR011993">
    <property type="entry name" value="PH-like_dom_sf"/>
</dbReference>
<dbReference type="PRINTS" id="PR00405">
    <property type="entry name" value="REVINTRACTNG"/>
</dbReference>
<evidence type="ECO:0000313" key="9">
    <source>
        <dbReference type="Proteomes" id="UP001497623"/>
    </source>
</evidence>
<dbReference type="InterPro" id="IPR001164">
    <property type="entry name" value="ArfGAP_dom"/>
</dbReference>
<evidence type="ECO:0000256" key="3">
    <source>
        <dbReference type="ARBA" id="ARBA00023043"/>
    </source>
</evidence>
<dbReference type="PANTHER" id="PTHR45819:SF5">
    <property type="entry name" value="CENTAURIN-GAMMA-1A"/>
    <property type="match status" value="1"/>
</dbReference>
<dbReference type="SMART" id="SM00233">
    <property type="entry name" value="PH"/>
    <property type="match status" value="1"/>
</dbReference>
<dbReference type="InterPro" id="IPR001849">
    <property type="entry name" value="PH_domain"/>
</dbReference>
<feature type="non-terminal residue" evidence="8">
    <location>
        <position position="558"/>
    </location>
</feature>
<dbReference type="PROSITE" id="PS50115">
    <property type="entry name" value="ARFGAP"/>
    <property type="match status" value="1"/>
</dbReference>
<keyword evidence="3" id="KW-0040">ANK repeat</keyword>
<dbReference type="Proteomes" id="UP001497623">
    <property type="component" value="Unassembled WGS sequence"/>
</dbReference>
<dbReference type="AlphaFoldDB" id="A0AAV2Q603"/>
<dbReference type="Gene3D" id="2.30.29.30">
    <property type="entry name" value="Pleckstrin-homology domain (PH domain)/Phosphotyrosine-binding domain (PTB)"/>
    <property type="match status" value="2"/>
</dbReference>
<reference evidence="8 9" key="1">
    <citation type="submission" date="2024-05" db="EMBL/GenBank/DDBJ databases">
        <authorList>
            <person name="Wallberg A."/>
        </authorList>
    </citation>
    <scope>NUCLEOTIDE SEQUENCE [LARGE SCALE GENOMIC DNA]</scope>
</reference>
<feature type="compositionally biased region" description="Polar residues" evidence="5">
    <location>
        <begin position="214"/>
        <end position="230"/>
    </location>
</feature>
<dbReference type="InterPro" id="IPR038508">
    <property type="entry name" value="ArfGAP_dom_sf"/>
</dbReference>
<feature type="compositionally biased region" description="Basic residues" evidence="5">
    <location>
        <begin position="399"/>
        <end position="409"/>
    </location>
</feature>
<feature type="compositionally biased region" description="Polar residues" evidence="5">
    <location>
        <begin position="98"/>
        <end position="143"/>
    </location>
</feature>
<sequence>MPVTMRMRLPSFLMTGRVNIMDGINGNSTCVIEEGRVQKLTPDLKRCSYYESCSPYGLSVESVLHNACSKIVAQRLSEQGLTSSNPRPGTPAQLLRYPTSNNGHTHASSFSTIPQNLPNNQKSSTGSQVTPPVTSNSPSHMCTTTLSKEGTLCASQSGSGTELPVIDHTDSINDKSFKQLSSSGPSTTSLFMPPPPPPKTTTTPAITNEIDAIQQPQKKISNSSSTPTTSRKIRRISIFTPSKKNDEKVKRKNSELGSGRAIPIKQGYLYKKSNKTLNKEWKKKYVTLCNNGKLWYHSSLNDYMEDIHGKDISLQYTTVKVPGMHPRGTKIVPGSGGSTPEHLTGNMNGINLANRGLAPIPNMGRSSSDKALLASCESLQGYSGVNSSSIKSKIETPNAKKRHRRRKSSGNKSEECEDSDGYEFSIVSLVNKQWHFEAGNQEEREEWITAIEKQTLSSLLGNESNKSKDKPENPINTQIISTIKNQVPGNLHCIDCSAPNPEWASINLGILMCIECSGIHRNLGSHVSKVRSLDLDEWPPGPLSVMMALGNETGNSIW</sequence>
<feature type="region of interest" description="Disordered" evidence="5">
    <location>
        <begin position="78"/>
        <end position="143"/>
    </location>
</feature>
<comment type="caution">
    <text evidence="8">The sequence shown here is derived from an EMBL/GenBank/DDBJ whole genome shotgun (WGS) entry which is preliminary data.</text>
</comment>
<evidence type="ECO:0000256" key="4">
    <source>
        <dbReference type="PROSITE-ProRule" id="PRU00288"/>
    </source>
</evidence>